<gene>
    <name evidence="3" type="ORF">SAMN02910451_00057</name>
</gene>
<proteinExistence type="predicted"/>
<dbReference type="CDD" id="cd13671">
    <property type="entry name" value="PBP2_TRAP_SBP_like_3"/>
    <property type="match status" value="1"/>
</dbReference>
<dbReference type="Pfam" id="PF03480">
    <property type="entry name" value="DctP"/>
    <property type="match status" value="1"/>
</dbReference>
<dbReference type="InterPro" id="IPR038404">
    <property type="entry name" value="TRAP_DctP_sf"/>
</dbReference>
<dbReference type="GO" id="GO:0030246">
    <property type="term" value="F:carbohydrate binding"/>
    <property type="evidence" value="ECO:0007669"/>
    <property type="project" value="TreeGrafter"/>
</dbReference>
<dbReference type="Proteomes" id="UP000183047">
    <property type="component" value="Unassembled WGS sequence"/>
</dbReference>
<dbReference type="GO" id="GO:0055085">
    <property type="term" value="P:transmembrane transport"/>
    <property type="evidence" value="ECO:0007669"/>
    <property type="project" value="InterPro"/>
</dbReference>
<dbReference type="SUPFAM" id="SSF53850">
    <property type="entry name" value="Periplasmic binding protein-like II"/>
    <property type="match status" value="1"/>
</dbReference>
<dbReference type="Gene3D" id="3.40.190.170">
    <property type="entry name" value="Bacterial extracellular solute-binding protein, family 7"/>
    <property type="match status" value="1"/>
</dbReference>
<dbReference type="NCBIfam" id="NF037995">
    <property type="entry name" value="TRAP_S1"/>
    <property type="match status" value="1"/>
</dbReference>
<dbReference type="GO" id="GO:0030288">
    <property type="term" value="C:outer membrane-bounded periplasmic space"/>
    <property type="evidence" value="ECO:0007669"/>
    <property type="project" value="InterPro"/>
</dbReference>
<keyword evidence="4" id="KW-1185">Reference proteome</keyword>
<dbReference type="PANTHER" id="PTHR33376:SF2">
    <property type="entry name" value="DICARBOXYLATE-BINDING PERIPLASMIC PROTEIN"/>
    <property type="match status" value="1"/>
</dbReference>
<dbReference type="RefSeq" id="WP_074460941.1">
    <property type="nucleotide sequence ID" value="NZ_FMUR01000003.1"/>
</dbReference>
<dbReference type="EMBL" id="FMUR01000003">
    <property type="protein sequence ID" value="SCX75080.1"/>
    <property type="molecule type" value="Genomic_DNA"/>
</dbReference>
<dbReference type="PANTHER" id="PTHR33376">
    <property type="match status" value="1"/>
</dbReference>
<name>A0A1G5AB16_9FIRM</name>
<organism evidence="3 4">
    <name type="scientific">Butyrivibrio hungatei</name>
    <dbReference type="NCBI Taxonomy" id="185008"/>
    <lineage>
        <taxon>Bacteria</taxon>
        <taxon>Bacillati</taxon>
        <taxon>Bacillota</taxon>
        <taxon>Clostridia</taxon>
        <taxon>Lachnospirales</taxon>
        <taxon>Lachnospiraceae</taxon>
        <taxon>Butyrivibrio</taxon>
    </lineage>
</organism>
<feature type="transmembrane region" description="Helical" evidence="2">
    <location>
        <begin position="7"/>
        <end position="25"/>
    </location>
</feature>
<reference evidence="4" key="1">
    <citation type="submission" date="2016-10" db="EMBL/GenBank/DDBJ databases">
        <authorList>
            <person name="Varghese N."/>
            <person name="Submissions S."/>
        </authorList>
    </citation>
    <scope>NUCLEOTIDE SEQUENCE [LARGE SCALE GENOMIC DNA]</scope>
    <source>
        <strain evidence="4">XBD2006</strain>
    </source>
</reference>
<keyword evidence="2" id="KW-0472">Membrane</keyword>
<keyword evidence="2" id="KW-0812">Transmembrane</keyword>
<dbReference type="InterPro" id="IPR018389">
    <property type="entry name" value="DctP_fam"/>
</dbReference>
<dbReference type="PIRSF" id="PIRSF006470">
    <property type="entry name" value="DctB"/>
    <property type="match status" value="1"/>
</dbReference>
<evidence type="ECO:0000313" key="3">
    <source>
        <dbReference type="EMBL" id="SCX75080.1"/>
    </source>
</evidence>
<evidence type="ECO:0000256" key="1">
    <source>
        <dbReference type="ARBA" id="ARBA00022729"/>
    </source>
</evidence>
<evidence type="ECO:0000313" key="4">
    <source>
        <dbReference type="Proteomes" id="UP000183047"/>
    </source>
</evidence>
<keyword evidence="2" id="KW-1133">Transmembrane helix</keyword>
<dbReference type="NCBIfam" id="TIGR00787">
    <property type="entry name" value="dctP"/>
    <property type="match status" value="1"/>
</dbReference>
<keyword evidence="3" id="KW-0675">Receptor</keyword>
<sequence length="336" mass="38719">MKKRWPIVAMIVSIIFIMVAVLFFFNNRKSGSNSPEYVFLYAENQAADYPTTLGGQKFADLVYERTNGRIKIIVKYDAELGSESEAINQMKYGGIAFARVSLSQLAERIPSMNVLLMPFLYNDSDHMWRVLEGDIGDRFLLKADEYDLVGLSWYDAGARNFYSKSKPITSVEDLNGMKIRVQESSMMADMVEALGAKPVEVVYSEVYSSFEQGLVDGAENNWPSYESMKHYKVAEYYTIDEHIRVPELQVCSKVIWNTLSEEDRNIIHECALESSTYERQLWKEREESSKNIAVSNGTQVIELTPEERKKFRDAMTGVYEKYCGEYMDIVRRIMTY</sequence>
<protein>
    <submittedName>
        <fullName evidence="3">Tripartite ATP-independent transporter solute receptor, DctP family</fullName>
    </submittedName>
</protein>
<accession>A0A1G5AB16</accession>
<keyword evidence="1" id="KW-0732">Signal</keyword>
<dbReference type="InterPro" id="IPR004682">
    <property type="entry name" value="TRAP_DctP"/>
</dbReference>
<evidence type="ECO:0000256" key="2">
    <source>
        <dbReference type="SAM" id="Phobius"/>
    </source>
</evidence>
<dbReference type="AlphaFoldDB" id="A0A1G5AB16"/>